<protein>
    <recommendedName>
        <fullName evidence="2">Peroxin/Ferlin domain-containing protein</fullName>
    </recommendedName>
</protein>
<feature type="compositionally biased region" description="Low complexity" evidence="1">
    <location>
        <begin position="544"/>
        <end position="558"/>
    </location>
</feature>
<name>A0AAD6DRL3_9EURO</name>
<keyword evidence="4" id="KW-1185">Reference proteome</keyword>
<feature type="region of interest" description="Disordered" evidence="1">
    <location>
        <begin position="570"/>
        <end position="603"/>
    </location>
</feature>
<accession>A0AAD6DRL3</accession>
<organism evidence="3 4">
    <name type="scientific">Penicillium hetheringtonii</name>
    <dbReference type="NCBI Taxonomy" id="911720"/>
    <lineage>
        <taxon>Eukaryota</taxon>
        <taxon>Fungi</taxon>
        <taxon>Dikarya</taxon>
        <taxon>Ascomycota</taxon>
        <taxon>Pezizomycotina</taxon>
        <taxon>Eurotiomycetes</taxon>
        <taxon>Eurotiomycetidae</taxon>
        <taxon>Eurotiales</taxon>
        <taxon>Aspergillaceae</taxon>
        <taxon>Penicillium</taxon>
    </lineage>
</organism>
<dbReference type="CDD" id="cd00105">
    <property type="entry name" value="KH-I"/>
    <property type="match status" value="1"/>
</dbReference>
<proteinExistence type="predicted"/>
<feature type="region of interest" description="Disordered" evidence="1">
    <location>
        <begin position="531"/>
        <end position="558"/>
    </location>
</feature>
<feature type="compositionally biased region" description="Polar residues" evidence="1">
    <location>
        <begin position="1"/>
        <end position="50"/>
    </location>
</feature>
<dbReference type="Proteomes" id="UP001216150">
    <property type="component" value="Unassembled WGS sequence"/>
</dbReference>
<dbReference type="EMBL" id="JAQJAC010000003">
    <property type="protein sequence ID" value="KAJ5591236.1"/>
    <property type="molecule type" value="Genomic_DNA"/>
</dbReference>
<feature type="domain" description="Peroxin/Ferlin" evidence="2">
    <location>
        <begin position="221"/>
        <end position="256"/>
    </location>
</feature>
<feature type="compositionally biased region" description="Low complexity" evidence="1">
    <location>
        <begin position="119"/>
        <end position="137"/>
    </location>
</feature>
<feature type="region of interest" description="Disordered" evidence="1">
    <location>
        <begin position="1"/>
        <end position="143"/>
    </location>
</feature>
<evidence type="ECO:0000313" key="4">
    <source>
        <dbReference type="Proteomes" id="UP001216150"/>
    </source>
</evidence>
<evidence type="ECO:0000259" key="2">
    <source>
        <dbReference type="SMART" id="SM00694"/>
    </source>
</evidence>
<dbReference type="Gene3D" id="1.25.40.10">
    <property type="entry name" value="Tetratricopeptide repeat domain"/>
    <property type="match status" value="1"/>
</dbReference>
<evidence type="ECO:0000256" key="1">
    <source>
        <dbReference type="SAM" id="MobiDB-lite"/>
    </source>
</evidence>
<feature type="compositionally biased region" description="Low complexity" evidence="1">
    <location>
        <begin position="68"/>
        <end position="89"/>
    </location>
</feature>
<evidence type="ECO:0000313" key="3">
    <source>
        <dbReference type="EMBL" id="KAJ5591236.1"/>
    </source>
</evidence>
<gene>
    <name evidence="3" type="ORF">N7450_005208</name>
</gene>
<reference evidence="3 4" key="1">
    <citation type="journal article" date="2023" name="IMA Fungus">
        <title>Comparative genomic study of the Penicillium genus elucidates a diverse pangenome and 15 lateral gene transfer events.</title>
        <authorList>
            <person name="Petersen C."/>
            <person name="Sorensen T."/>
            <person name="Nielsen M.R."/>
            <person name="Sondergaard T.E."/>
            <person name="Sorensen J.L."/>
            <person name="Fitzpatrick D.A."/>
            <person name="Frisvad J.C."/>
            <person name="Nielsen K.L."/>
        </authorList>
    </citation>
    <scope>NUCLEOTIDE SEQUENCE [LARGE SCALE GENOMIC DNA]</scope>
    <source>
        <strain evidence="3 4">IBT 29057</strain>
    </source>
</reference>
<comment type="caution">
    <text evidence="3">The sequence shown here is derived from an EMBL/GenBank/DDBJ whole genome shotgun (WGS) entry which is preliminary data.</text>
</comment>
<sequence length="1339" mass="151357">MEDTESISLVDNTAPSQQPSSGDLESLRRTSTVARQNSRSSRLTRPSVSGQLAKRKYAKWQPDRLGVTSDTEASTSRESSRARGSVSAGSSGGPPNRQPSQHDSGLGLRESDTLDFAPTRTQSHTNTTTHLTTGNGTPPADNKKPISELDILYENQRGSFIFGIPLYSQSSLLTFDPSPWMTQDRRESPVNITNAQLPDPSWEWSWRTWYVDMSGDVDEQGWQYSFSFSSSQWHGSHPWFHSWVRRRRWVRLRHKVLEKRVRGRSGFEQAHMLTEDYFTIHSSKVRSREQSVTGLSRVESGFLNRVDTKLDEEVPLEEIGDIPTLMHALKFCSIDREKIDALRKFIEAGGEELYYLAEKIPEIMPMFMFQTSRWQFVTYLVGQIHELSQSIADSDGKDTDKLRRKKDNLIRAMESAKQHVTGPDFFADTHGDSAGGVAGFDPEPVTACPSRANNFRSLAYPPQPPYAIPLYATDAASAISPMFSSGRPCLRRRLSVVLDTSAVGPDEPLLFLYPRWAASALQRQQIASLTTKTISTNRNRPSDRSLAPAGPSPSSSLLFSRQSSRWLSSDATANAAGTAGSSSEVPVAGRETIGPNGKKDIKERVGFSGHHQTSPVTEPKRPLNAFTNIELTDPVRTPVSWRNKNRNLNRSRSRPLATPTRDLTSRKAEFTSKLSVRDRKKLRYGTFIKDRSGSAEKLSHTTVGGWDSMKDILERQERDPRTAVRRSLRQKELQVPEETIALISGMTDTARSENIFYIHVRNGCRVHIMHPREGDGIHRKVILSGSERVMELVEDRIKRSQTLQKNGDPLVEVSKPIFPVFSSIEAMRRNNLPVPMIRGVWHDSRPEPMSLRDLLEYRSSTGTVKEFAESIEDLTHAWESKSGEKKKNGAWVVHRDMIVRRIWELFRQDSNREFFSSAALNQALAFLCGQEHLRTARAVFLRAEHVATADSYNIFLRSAARRQDLKTFRRFLVSMNRAHIRPNKATWLALLEAMITPNAKASLVAHLVQKGYIAGTSTTRTALQLTIQDSLLVHLDNGQSMDSFIALIAQTNGANWFTPSLISQMFSVIARRKDFTASNILLKFCSNNQLQLKSDTVTTLVSMCRKDIFSAIDYTLPLLRQQNFRLSRDTLESLFRVAYKSEKYNICRVLWRYACLDGNVTYRMKEMVLSSLRRNVPLKKYSNDIHRIWQLNAGKVIIGLDLHLPRQKGYPTEITDLLPSKFHGDPLGYLTSGFKPQGEERDLQNRVAYMLIKHDIQSGAQHYHSQFPLSVMLEAAAILDTQWKGIPMPLSYMLENAIQVPVRRRSPKKAIDTRPKPLSSTCDSISLYLYSTTSALHAK</sequence>
<dbReference type="InterPro" id="IPR006614">
    <property type="entry name" value="Peroxin/Ferlin"/>
</dbReference>
<dbReference type="InterPro" id="IPR011990">
    <property type="entry name" value="TPR-like_helical_dom_sf"/>
</dbReference>
<dbReference type="GO" id="GO:0016020">
    <property type="term" value="C:membrane"/>
    <property type="evidence" value="ECO:0007669"/>
    <property type="project" value="InterPro"/>
</dbReference>
<dbReference type="SMART" id="SM00694">
    <property type="entry name" value="DysFC"/>
    <property type="match status" value="1"/>
</dbReference>
<feature type="compositionally biased region" description="Low complexity" evidence="1">
    <location>
        <begin position="570"/>
        <end position="583"/>
    </location>
</feature>